<dbReference type="Proteomes" id="UP001211513">
    <property type="component" value="Chromosome"/>
</dbReference>
<dbReference type="AlphaFoldDB" id="A0AAJ5R2L4"/>
<sequence length="165" mass="18610">MFVRSLRDRSRLFYFTHALLWGAPILLIGGPLSMCLLLITVLQGNDSMMTKGLILGWLGSRFLGLVGWLVLSYAFLTGGRSGLVQLSWKWWLCLMAGVPAAVLLFWFFYVFTFNGGSYHSGSFYGWGVLCLGPAVLPLTLHLLWLRFVSQRRSEQCNVVDRINPT</sequence>
<evidence type="ECO:0000256" key="1">
    <source>
        <dbReference type="SAM" id="Phobius"/>
    </source>
</evidence>
<reference evidence="2" key="2">
    <citation type="submission" date="2022-10" db="EMBL/GenBank/DDBJ databases">
        <authorList>
            <person name="Landa B."/>
            <person name="Arias-Giraldo L.F."/>
            <person name="Roman-Ecija M."/>
            <person name="Velasco-Amo M.P."/>
            <person name="De La Fuente L."/>
            <person name="Marco-Noales E."/>
            <person name="Moralejo E."/>
        </authorList>
    </citation>
    <scope>NUCLEOTIDE SEQUENCE</scope>
    <source>
        <strain evidence="2">CFBP8073</strain>
    </source>
</reference>
<keyword evidence="1" id="KW-0812">Transmembrane</keyword>
<feature type="transmembrane region" description="Helical" evidence="1">
    <location>
        <begin position="12"/>
        <end position="42"/>
    </location>
</feature>
<proteinExistence type="predicted"/>
<evidence type="ECO:0000313" key="2">
    <source>
        <dbReference type="EMBL" id="WCF27994.1"/>
    </source>
</evidence>
<feature type="transmembrane region" description="Helical" evidence="1">
    <location>
        <begin position="88"/>
        <end position="111"/>
    </location>
</feature>
<evidence type="ECO:0000313" key="3">
    <source>
        <dbReference type="Proteomes" id="UP001211513"/>
    </source>
</evidence>
<accession>A0AAJ5R2L4</accession>
<keyword evidence="1" id="KW-0472">Membrane</keyword>
<evidence type="ECO:0008006" key="4">
    <source>
        <dbReference type="Google" id="ProtNLM"/>
    </source>
</evidence>
<keyword evidence="1" id="KW-1133">Transmembrane helix</keyword>
<reference evidence="2" key="1">
    <citation type="journal article" date="2022" name="Phytopathology">
        <title>Complete circularized genome resources of seven strains of Xylella fastidiosa subsp. fastidiosa using hybrid assembly reveals unknown plasmids.</title>
        <authorList>
            <person name="Velasco-Amo M.D.P."/>
            <person name="Arias-Giraldo L.F.F."/>
            <person name="Ecija M.R."/>
            <person name="De La Fuente L."/>
            <person name="Marco-Noales E."/>
            <person name="Moralejo E."/>
            <person name="Navas-Cort J.A."/>
            <person name="Landa B.B."/>
        </authorList>
    </citation>
    <scope>NUCLEOTIDE SEQUENCE</scope>
    <source>
        <strain evidence="2">CFBP8073</strain>
    </source>
</reference>
<feature type="transmembrane region" description="Helical" evidence="1">
    <location>
        <begin position="123"/>
        <end position="145"/>
    </location>
</feature>
<dbReference type="RefSeq" id="WP_058564754.1">
    <property type="nucleotide sequence ID" value="NZ_CP109886.1"/>
</dbReference>
<feature type="transmembrane region" description="Helical" evidence="1">
    <location>
        <begin position="54"/>
        <end position="76"/>
    </location>
</feature>
<organism evidence="2 3">
    <name type="scientific">Xylella fastidiosa subsp. fastidiosa</name>
    <dbReference type="NCBI Taxonomy" id="644356"/>
    <lineage>
        <taxon>Bacteria</taxon>
        <taxon>Pseudomonadati</taxon>
        <taxon>Pseudomonadota</taxon>
        <taxon>Gammaproteobacteria</taxon>
        <taxon>Lysobacterales</taxon>
        <taxon>Lysobacteraceae</taxon>
        <taxon>Xylella</taxon>
    </lineage>
</organism>
<name>A0AAJ5R2L4_XYLFS</name>
<dbReference type="EMBL" id="CP109886">
    <property type="protein sequence ID" value="WCF27994.1"/>
    <property type="molecule type" value="Genomic_DNA"/>
</dbReference>
<gene>
    <name evidence="2" type="ORF">OK117_10230</name>
</gene>
<protein>
    <recommendedName>
        <fullName evidence="4">Transmembrane protein</fullName>
    </recommendedName>
</protein>